<dbReference type="PANTHER" id="PTHR43330:SF27">
    <property type="entry name" value="METHIONINE AMINOPEPTIDASE"/>
    <property type="match status" value="1"/>
</dbReference>
<organism evidence="9 10">
    <name type="scientific">Thermus aquaticus</name>
    <dbReference type="NCBI Taxonomy" id="271"/>
    <lineage>
        <taxon>Bacteria</taxon>
        <taxon>Thermotogati</taxon>
        <taxon>Deinococcota</taxon>
        <taxon>Deinococci</taxon>
        <taxon>Thermales</taxon>
        <taxon>Thermaceae</taxon>
        <taxon>Thermus</taxon>
    </lineage>
</organism>
<dbReference type="EMBL" id="LHCI01000106">
    <property type="protein sequence ID" value="KOX89859.1"/>
    <property type="molecule type" value="Genomic_DNA"/>
</dbReference>
<dbReference type="InterPro" id="IPR002467">
    <property type="entry name" value="Pept_M24A_MAP1"/>
</dbReference>
<comment type="catalytic activity">
    <reaction evidence="6 7">
        <text>Release of N-terminal amino acids, preferentially methionine, from peptides and arylamides.</text>
        <dbReference type="EC" id="3.4.11.18"/>
    </reaction>
</comment>
<feature type="binding site" evidence="6">
    <location>
        <position position="106"/>
    </location>
    <ligand>
        <name>a divalent metal cation</name>
        <dbReference type="ChEBI" id="CHEBI:60240"/>
        <label>1</label>
    </ligand>
</feature>
<dbReference type="GO" id="GO:0005829">
    <property type="term" value="C:cytosol"/>
    <property type="evidence" value="ECO:0007669"/>
    <property type="project" value="TreeGrafter"/>
</dbReference>
<evidence type="ECO:0000256" key="7">
    <source>
        <dbReference type="RuleBase" id="RU003653"/>
    </source>
</evidence>
<evidence type="ECO:0000256" key="2">
    <source>
        <dbReference type="ARBA" id="ARBA00022438"/>
    </source>
</evidence>
<feature type="binding site" evidence="6">
    <location>
        <position position="95"/>
    </location>
    <ligand>
        <name>a divalent metal cation</name>
        <dbReference type="ChEBI" id="CHEBI:60240"/>
        <label>1</label>
    </ligand>
</feature>
<dbReference type="Pfam" id="PF00557">
    <property type="entry name" value="Peptidase_M24"/>
    <property type="match status" value="1"/>
</dbReference>
<feature type="domain" description="Peptidase M24" evidence="8">
    <location>
        <begin position="12"/>
        <end position="240"/>
    </location>
</feature>
<dbReference type="Proteomes" id="UP000037685">
    <property type="component" value="Unassembled WGS sequence"/>
</dbReference>
<feature type="binding site" evidence="6">
    <location>
        <position position="176"/>
    </location>
    <ligand>
        <name>substrate</name>
    </ligand>
</feature>
<proteinExistence type="inferred from homology"/>
<comment type="subunit">
    <text evidence="6">Monomer.</text>
</comment>
<feature type="binding site" evidence="6">
    <location>
        <position position="233"/>
    </location>
    <ligand>
        <name>a divalent metal cation</name>
        <dbReference type="ChEBI" id="CHEBI:60240"/>
        <label>1</label>
    </ligand>
</feature>
<accession>A0A0M9ADK0</accession>
<name>A0A0M9ADK0_THEAQ</name>
<dbReference type="GO" id="GO:0006508">
    <property type="term" value="P:proteolysis"/>
    <property type="evidence" value="ECO:0007669"/>
    <property type="project" value="UniProtKB-KW"/>
</dbReference>
<evidence type="ECO:0000259" key="8">
    <source>
        <dbReference type="Pfam" id="PF00557"/>
    </source>
</evidence>
<dbReference type="InterPro" id="IPR001714">
    <property type="entry name" value="Pept_M24_MAP"/>
</dbReference>
<dbReference type="Gene3D" id="3.90.230.10">
    <property type="entry name" value="Creatinase/methionine aminopeptidase superfamily"/>
    <property type="match status" value="1"/>
</dbReference>
<dbReference type="GO" id="GO:0070006">
    <property type="term" value="F:metalloaminopeptidase activity"/>
    <property type="evidence" value="ECO:0007669"/>
    <property type="project" value="UniProtKB-UniRule"/>
</dbReference>
<comment type="similarity">
    <text evidence="6">Belongs to the peptidase M24A family. Methionine aminopeptidase type 1 subfamily.</text>
</comment>
<keyword evidence="4 6" id="KW-0479">Metal-binding</keyword>
<comment type="caution">
    <text evidence="9">The sequence shown here is derived from an EMBL/GenBank/DDBJ whole genome shotgun (WGS) entry which is preliminary data.</text>
</comment>
<feature type="binding site" evidence="6">
    <location>
        <position position="169"/>
    </location>
    <ligand>
        <name>a divalent metal cation</name>
        <dbReference type="ChEBI" id="CHEBI:60240"/>
        <label>2</label>
        <note>catalytic</note>
    </ligand>
</feature>
<evidence type="ECO:0000256" key="5">
    <source>
        <dbReference type="ARBA" id="ARBA00022801"/>
    </source>
</evidence>
<feature type="binding site" evidence="6">
    <location>
        <position position="233"/>
    </location>
    <ligand>
        <name>a divalent metal cation</name>
        <dbReference type="ChEBI" id="CHEBI:60240"/>
        <label>2</label>
        <note>catalytic</note>
    </ligand>
</feature>
<gene>
    <name evidence="6 9" type="primary">map</name>
    <name evidence="9" type="ORF">BVI061214_01042</name>
</gene>
<dbReference type="GO" id="GO:0004239">
    <property type="term" value="F:initiator methionyl aminopeptidase activity"/>
    <property type="evidence" value="ECO:0007669"/>
    <property type="project" value="UniProtKB-UniRule"/>
</dbReference>
<dbReference type="InterPro" id="IPR036005">
    <property type="entry name" value="Creatinase/aminopeptidase-like"/>
</dbReference>
<comment type="cofactor">
    <cofactor evidence="6">
        <name>Co(2+)</name>
        <dbReference type="ChEBI" id="CHEBI:48828"/>
    </cofactor>
    <cofactor evidence="6">
        <name>Zn(2+)</name>
        <dbReference type="ChEBI" id="CHEBI:29105"/>
    </cofactor>
    <cofactor evidence="6">
        <name>Mn(2+)</name>
        <dbReference type="ChEBI" id="CHEBI:29035"/>
    </cofactor>
    <cofactor evidence="6">
        <name>Fe(2+)</name>
        <dbReference type="ChEBI" id="CHEBI:29033"/>
    </cofactor>
    <text evidence="6">Binds 2 divalent metal cations per subunit. Has a high-affinity and a low affinity metal-binding site. The true nature of the physiological cofactor is under debate. The enzyme is active with cobalt, zinc, manganese or divalent iron ions. Most likely, methionine aminopeptidases function as mononuclear Fe(2+)-metalloproteases under physiological conditions, and the catalytically relevant metal-binding site has been assigned to the histidine-containing high-affinity site.</text>
</comment>
<dbReference type="InterPro" id="IPR000994">
    <property type="entry name" value="Pept_M24"/>
</dbReference>
<evidence type="ECO:0000256" key="4">
    <source>
        <dbReference type="ARBA" id="ARBA00022723"/>
    </source>
</evidence>
<sequence>MAIKLKSPWEIERMREAGALLTEVVEEVARHVEPGITTKELDRIAYEAIRKRKAKPAFLGLYGFPATLCTSVNEVVVHGIPSEKPLQEGDILSVDVGLIYGGFAADMARTFPVGRVSPEAERLIKDTEAAFWEGMKYLRPGYRIGDVAHAVQTFLESRGYGVVREFVGHGVGREIHEDPQLPNFGKPGTGPKIRPGMTLALEPMVTLRPASVVILEDGWTASAGRGNLAAHYENTVLVTEEGPELLTGVSLVRAR</sequence>
<keyword evidence="5 6" id="KW-0378">Hydrolase</keyword>
<evidence type="ECO:0000256" key="1">
    <source>
        <dbReference type="ARBA" id="ARBA00002521"/>
    </source>
</evidence>
<evidence type="ECO:0000256" key="6">
    <source>
        <dbReference type="HAMAP-Rule" id="MF_01974"/>
    </source>
</evidence>
<comment type="function">
    <text evidence="1 6">Removes the N-terminal methionine from nascent proteins. The N-terminal methionine is often cleaved when the second residue in the primary sequence is small and uncharged (Met-Ala-, Cys, Gly, Pro, Ser, Thr, or Val). Requires deformylation of the N(alpha)-formylated initiator methionine before it can be hydrolyzed.</text>
</comment>
<dbReference type="GO" id="GO:0046872">
    <property type="term" value="F:metal ion binding"/>
    <property type="evidence" value="ECO:0007669"/>
    <property type="project" value="UniProtKB-UniRule"/>
</dbReference>
<feature type="binding site" evidence="6">
    <location>
        <position position="202"/>
    </location>
    <ligand>
        <name>a divalent metal cation</name>
        <dbReference type="ChEBI" id="CHEBI:60240"/>
        <label>2</label>
        <note>catalytic</note>
    </ligand>
</feature>
<dbReference type="SUPFAM" id="SSF55920">
    <property type="entry name" value="Creatinase/aminopeptidase"/>
    <property type="match status" value="1"/>
</dbReference>
<dbReference type="HAMAP" id="MF_01974">
    <property type="entry name" value="MetAP_1"/>
    <property type="match status" value="1"/>
</dbReference>
<dbReference type="PROSITE" id="PS00680">
    <property type="entry name" value="MAP_1"/>
    <property type="match status" value="1"/>
</dbReference>
<evidence type="ECO:0000256" key="3">
    <source>
        <dbReference type="ARBA" id="ARBA00022670"/>
    </source>
</evidence>
<evidence type="ECO:0000313" key="10">
    <source>
        <dbReference type="Proteomes" id="UP000037685"/>
    </source>
</evidence>
<dbReference type="PATRIC" id="fig|271.14.peg.1118"/>
<reference evidence="9 10" key="1">
    <citation type="submission" date="2015-07" db="EMBL/GenBank/DDBJ databases">
        <authorList>
            <person name="Noorani M."/>
        </authorList>
    </citation>
    <scope>NUCLEOTIDE SEQUENCE [LARGE SCALE GENOMIC DNA]</scope>
    <source>
        <strain evidence="10">ATCC 25104 / DSM 625 / JCM 10724 / NBRC 103206 / NCIMB 11243 / YT-1</strain>
    </source>
</reference>
<protein>
    <recommendedName>
        <fullName evidence="6 7">Methionine aminopeptidase</fullName>
        <shortName evidence="6">MAP</shortName>
        <shortName evidence="6">MetAP</shortName>
        <ecNumber evidence="6 7">3.4.11.18</ecNumber>
    </recommendedName>
    <alternativeName>
        <fullName evidence="6">Peptidase M</fullName>
    </alternativeName>
</protein>
<dbReference type="PRINTS" id="PR00599">
    <property type="entry name" value="MAPEPTIDASE"/>
</dbReference>
<feature type="binding site" evidence="6">
    <location>
        <position position="78"/>
    </location>
    <ligand>
        <name>substrate</name>
    </ligand>
</feature>
<keyword evidence="3 6" id="KW-0645">Protease</keyword>
<dbReference type="CDD" id="cd01086">
    <property type="entry name" value="MetAP1"/>
    <property type="match status" value="1"/>
</dbReference>
<keyword evidence="2 6" id="KW-0031">Aminopeptidase</keyword>
<evidence type="ECO:0000313" key="9">
    <source>
        <dbReference type="EMBL" id="KOX89859.1"/>
    </source>
</evidence>
<dbReference type="AlphaFoldDB" id="A0A0M9ADK0"/>
<dbReference type="NCBIfam" id="TIGR00500">
    <property type="entry name" value="met_pdase_I"/>
    <property type="match status" value="1"/>
</dbReference>
<dbReference type="EC" id="3.4.11.18" evidence="6 7"/>
<dbReference type="RefSeq" id="WP_003043939.1">
    <property type="nucleotide sequence ID" value="NZ_LHCI01000106.1"/>
</dbReference>
<dbReference type="PANTHER" id="PTHR43330">
    <property type="entry name" value="METHIONINE AMINOPEPTIDASE"/>
    <property type="match status" value="1"/>
</dbReference>
<feature type="binding site" evidence="6">
    <location>
        <position position="106"/>
    </location>
    <ligand>
        <name>a divalent metal cation</name>
        <dbReference type="ChEBI" id="CHEBI:60240"/>
        <label>2</label>
        <note>catalytic</note>
    </ligand>
</feature>